<dbReference type="EMBL" id="CP093313">
    <property type="protein sequence ID" value="UWZ83554.1"/>
    <property type="molecule type" value="Genomic_DNA"/>
</dbReference>
<evidence type="ECO:0000313" key="1">
    <source>
        <dbReference type="EMBL" id="UWZ83554.1"/>
    </source>
</evidence>
<organism evidence="1 2">
    <name type="scientific">Occallatibacter riparius</name>
    <dbReference type="NCBI Taxonomy" id="1002689"/>
    <lineage>
        <taxon>Bacteria</taxon>
        <taxon>Pseudomonadati</taxon>
        <taxon>Acidobacteriota</taxon>
        <taxon>Terriglobia</taxon>
        <taxon>Terriglobales</taxon>
        <taxon>Acidobacteriaceae</taxon>
        <taxon>Occallatibacter</taxon>
    </lineage>
</organism>
<evidence type="ECO:0000313" key="2">
    <source>
        <dbReference type="Proteomes" id="UP001059380"/>
    </source>
</evidence>
<reference evidence="1" key="1">
    <citation type="submission" date="2021-04" db="EMBL/GenBank/DDBJ databases">
        <title>Phylogenetic analysis of Acidobacteriaceae.</title>
        <authorList>
            <person name="Qiu L."/>
            <person name="Zhang Q."/>
        </authorList>
    </citation>
    <scope>NUCLEOTIDE SEQUENCE</scope>
    <source>
        <strain evidence="1">DSM 25168</strain>
    </source>
</reference>
<gene>
    <name evidence="1" type="ORF">MOP44_23675</name>
</gene>
<sequence length="692" mass="76506">MNSAEPNSPNQAFIGEISVDEIEALQSIGIESEVSATNEAQIAPAKPVPLPGKQPVIPTQPIIPTLPYRKVSGRYRGTANGFVLELRVDIDGIHPLLKVSGDYFSMQGATLVYFGSFIVNAPHVTTSKQFVTITGVAADTWNTAYNHIKITIRRSLLLQSPAPATVQWFDAAGHLGASYLCQYQSAYFRRVEFETDRVSDEITPPLDVYNTGSLPSGGAARNLTVVDAYKEAGIELVPDSASDVIPMTEVGADTKWNDAELHACMQKHFSLWKDVPQWKVWEVLCWAHVEGPGLLGIMFDQQGPQRQGCAVFYQGMNGVTPAMRREQLYCEVHELGHCFNLLHSWQKQYATPPQPNRPSSYSWMNYPWMFPGGGEGAFWSGFDFHFDDPELIHLRHGYFLDVVPGGHDFGVGAALEDKTAFIDSITDNSGLTLTLSTEKPAKSVLFGEPVHIKLSLQGRPGSTVDPHLQPNEGRVQIGICRPDGKVLTYRPLIDHCVKAQLLTMGTETPKLEELVYCGYGKDGFYFDRTGFYQIRAIYNAPDGSRVMSNILHLRVRHPVNAADEDVADLLFGDEQGTLLYLNGSDSEFLRKGNERFDDVLDKHANHPLANYVRIVKGVNAARKFKLIDPLAAKLVVRPPDPAASVKMLKLAVDQKILALDSLVSERLHNVIAENERAIGRVAADEKRVKAAV</sequence>
<protein>
    <submittedName>
        <fullName evidence="1">Uncharacterized protein</fullName>
    </submittedName>
</protein>
<dbReference type="KEGG" id="orp:MOP44_23675"/>
<accession>A0A9J7BP78</accession>
<keyword evidence="2" id="KW-1185">Reference proteome</keyword>
<dbReference type="AlphaFoldDB" id="A0A9J7BP78"/>
<name>A0A9J7BP78_9BACT</name>
<dbReference type="RefSeq" id="WP_260792889.1">
    <property type="nucleotide sequence ID" value="NZ_CP093313.1"/>
</dbReference>
<dbReference type="Proteomes" id="UP001059380">
    <property type="component" value="Chromosome"/>
</dbReference>
<dbReference type="SUPFAM" id="SSF55486">
    <property type="entry name" value="Metalloproteases ('zincins'), catalytic domain"/>
    <property type="match status" value="1"/>
</dbReference>
<proteinExistence type="predicted"/>